<proteinExistence type="predicted"/>
<evidence type="ECO:0000256" key="1">
    <source>
        <dbReference type="SAM" id="Coils"/>
    </source>
</evidence>
<dbReference type="InterPro" id="IPR039689">
    <property type="entry name" value="CD72"/>
</dbReference>
<evidence type="ECO:0000256" key="2">
    <source>
        <dbReference type="SAM" id="MobiDB-lite"/>
    </source>
</evidence>
<keyword evidence="3" id="KW-1133">Transmembrane helix</keyword>
<protein>
    <recommendedName>
        <fullName evidence="6">CD72 protein</fullName>
    </recommendedName>
</protein>
<reference evidence="4" key="1">
    <citation type="submission" date="2025-08" db="UniProtKB">
        <authorList>
            <consortium name="Ensembl"/>
        </authorList>
    </citation>
    <scope>IDENTIFICATION</scope>
</reference>
<keyword evidence="3" id="KW-0472">Membrane</keyword>
<keyword evidence="5" id="KW-1185">Reference proteome</keyword>
<feature type="compositionally biased region" description="Basic and acidic residues" evidence="2">
    <location>
        <begin position="1"/>
        <end position="13"/>
    </location>
</feature>
<keyword evidence="3" id="KW-0812">Transmembrane</keyword>
<accession>A0A8B9NM63</accession>
<evidence type="ECO:0000313" key="5">
    <source>
        <dbReference type="Proteomes" id="UP000694541"/>
    </source>
</evidence>
<dbReference type="GO" id="GO:0005886">
    <property type="term" value="C:plasma membrane"/>
    <property type="evidence" value="ECO:0007669"/>
    <property type="project" value="InterPro"/>
</dbReference>
<feature type="region of interest" description="Disordered" evidence="2">
    <location>
        <begin position="1"/>
        <end position="28"/>
    </location>
</feature>
<name>A0A8B9NM63_9AVES</name>
<evidence type="ECO:0000256" key="3">
    <source>
        <dbReference type="SAM" id="Phobius"/>
    </source>
</evidence>
<dbReference type="PANTHER" id="PTHR15028:SF6">
    <property type="entry name" value="B-CELL DIFFERENTIATION ANTIGEN CD72"/>
    <property type="match status" value="1"/>
</dbReference>
<feature type="transmembrane region" description="Helical" evidence="3">
    <location>
        <begin position="48"/>
        <end position="74"/>
    </location>
</feature>
<organism evidence="4 5">
    <name type="scientific">Accipiter nisus</name>
    <name type="common">Eurasian sparrowhawk</name>
    <dbReference type="NCBI Taxonomy" id="211598"/>
    <lineage>
        <taxon>Eukaryota</taxon>
        <taxon>Metazoa</taxon>
        <taxon>Chordata</taxon>
        <taxon>Craniata</taxon>
        <taxon>Vertebrata</taxon>
        <taxon>Euteleostomi</taxon>
        <taxon>Archelosauria</taxon>
        <taxon>Archosauria</taxon>
        <taxon>Dinosauria</taxon>
        <taxon>Saurischia</taxon>
        <taxon>Theropoda</taxon>
        <taxon>Coelurosauria</taxon>
        <taxon>Aves</taxon>
        <taxon>Neognathae</taxon>
        <taxon>Neoaves</taxon>
        <taxon>Telluraves</taxon>
        <taxon>Accipitrimorphae</taxon>
        <taxon>Accipitriformes</taxon>
        <taxon>Accipitridae</taxon>
        <taxon>Accipitrinae</taxon>
        <taxon>Accipiter</taxon>
    </lineage>
</organism>
<dbReference type="PANTHER" id="PTHR15028">
    <property type="entry name" value="CD72-RELATED"/>
    <property type="match status" value="1"/>
</dbReference>
<dbReference type="Ensembl" id="ENSANIT00000021611.1">
    <property type="protein sequence ID" value="ENSANIP00000020922.1"/>
    <property type="gene ID" value="ENSANIG00000014216.1"/>
</dbReference>
<keyword evidence="1" id="KW-0175">Coiled coil</keyword>
<reference evidence="4" key="2">
    <citation type="submission" date="2025-09" db="UniProtKB">
        <authorList>
            <consortium name="Ensembl"/>
        </authorList>
    </citation>
    <scope>IDENTIFICATION</scope>
</reference>
<dbReference type="GO" id="GO:0004888">
    <property type="term" value="F:transmembrane signaling receptor activity"/>
    <property type="evidence" value="ECO:0007669"/>
    <property type="project" value="InterPro"/>
</dbReference>
<sequence length="196" mass="21648">EPGRGHRCGDAPTRRGQRAVAVGPRGDAHGRTSLAGRWHRRWRIPARLLAASLLLLLLLLLVATVALGACYWQVTRSLQDASREHAAEQGRLSQEVSAREQSLERTRLELAWARAELQRAWREGNSSRLELGSLNAELGRARQELAVLEQEVQEVQRELRASESSVGSLRACVNTGRVGPRGPGERALMLLGRCRG</sequence>
<evidence type="ECO:0008006" key="6">
    <source>
        <dbReference type="Google" id="ProtNLM"/>
    </source>
</evidence>
<feature type="coiled-coil region" evidence="1">
    <location>
        <begin position="131"/>
        <end position="165"/>
    </location>
</feature>
<dbReference type="Proteomes" id="UP000694541">
    <property type="component" value="Unplaced"/>
</dbReference>
<dbReference type="AlphaFoldDB" id="A0A8B9NM63"/>
<evidence type="ECO:0000313" key="4">
    <source>
        <dbReference type="Ensembl" id="ENSANIP00000020922.1"/>
    </source>
</evidence>